<sequence length="115" mass="11691">MRWIVLLACLATAGCATGSAPSASGGAGVRPVAVTLFRDTVTARMSDGGLCTGVREGRAGPWSTTLAGCPQTWPVAVLRPTGRPRLPLAPAAEAPWVTITPPDRPALGFGPRVGS</sequence>
<dbReference type="AlphaFoldDB" id="A0A1H8CYI0"/>
<accession>A0A1H8CYI0</accession>
<proteinExistence type="predicted"/>
<feature type="chain" id="PRO_5011634331" evidence="1">
    <location>
        <begin position="19"/>
        <end position="115"/>
    </location>
</feature>
<keyword evidence="1" id="KW-0732">Signal</keyword>
<reference evidence="3" key="1">
    <citation type="submission" date="2016-10" db="EMBL/GenBank/DDBJ databases">
        <authorList>
            <person name="Varghese N."/>
            <person name="Submissions S."/>
        </authorList>
    </citation>
    <scope>NUCLEOTIDE SEQUENCE [LARGE SCALE GENOMIC DNA]</scope>
    <source>
        <strain evidence="3">DSM 26893</strain>
    </source>
</reference>
<protein>
    <submittedName>
        <fullName evidence="2">Uncharacterized protein</fullName>
    </submittedName>
</protein>
<keyword evidence="3" id="KW-1185">Reference proteome</keyword>
<name>A0A1H8CYI0_9RHOB</name>
<evidence type="ECO:0000313" key="2">
    <source>
        <dbReference type="EMBL" id="SEM99277.1"/>
    </source>
</evidence>
<dbReference type="OrthoDB" id="7868868at2"/>
<dbReference type="Proteomes" id="UP000199372">
    <property type="component" value="Unassembled WGS sequence"/>
</dbReference>
<dbReference type="RefSeq" id="WP_091844480.1">
    <property type="nucleotide sequence ID" value="NZ_FOCM01000002.1"/>
</dbReference>
<dbReference type="EMBL" id="FOCM01000002">
    <property type="protein sequence ID" value="SEM99277.1"/>
    <property type="molecule type" value="Genomic_DNA"/>
</dbReference>
<dbReference type="PROSITE" id="PS51257">
    <property type="entry name" value="PROKAR_LIPOPROTEIN"/>
    <property type="match status" value="1"/>
</dbReference>
<gene>
    <name evidence="2" type="ORF">SAMN04488011_102102</name>
</gene>
<evidence type="ECO:0000256" key="1">
    <source>
        <dbReference type="SAM" id="SignalP"/>
    </source>
</evidence>
<evidence type="ECO:0000313" key="3">
    <source>
        <dbReference type="Proteomes" id="UP000199372"/>
    </source>
</evidence>
<feature type="signal peptide" evidence="1">
    <location>
        <begin position="1"/>
        <end position="18"/>
    </location>
</feature>
<organism evidence="2 3">
    <name type="scientific">Palleronia pelagia</name>
    <dbReference type="NCBI Taxonomy" id="387096"/>
    <lineage>
        <taxon>Bacteria</taxon>
        <taxon>Pseudomonadati</taxon>
        <taxon>Pseudomonadota</taxon>
        <taxon>Alphaproteobacteria</taxon>
        <taxon>Rhodobacterales</taxon>
        <taxon>Roseobacteraceae</taxon>
        <taxon>Palleronia</taxon>
    </lineage>
</organism>